<comment type="pathway">
    <text evidence="2">Cofactor biosynthesis; tetrahydrofolate biosynthesis; 7,8-dihydrofolate from 2-amino-4-hydroxy-6-hydroxymethyl-7,8-dihydropteridine diphosphate and 4-aminobenzoate: step 2/2.</text>
</comment>
<dbReference type="NCBIfam" id="TIGR01499">
    <property type="entry name" value="folC"/>
    <property type="match status" value="1"/>
</dbReference>
<keyword evidence="14" id="KW-0289">Folate biosynthesis</keyword>
<evidence type="ECO:0000256" key="3">
    <source>
        <dbReference type="ARBA" id="ARBA00005150"/>
    </source>
</evidence>
<dbReference type="EC" id="6.3.2.17" evidence="7"/>
<dbReference type="Gene3D" id="3.90.190.20">
    <property type="entry name" value="Mur ligase, C-terminal domain"/>
    <property type="match status" value="1"/>
</dbReference>
<dbReference type="PIRSF" id="PIRSF001563">
    <property type="entry name" value="Folylpolyglu_synth"/>
    <property type="match status" value="1"/>
</dbReference>
<comment type="caution">
    <text evidence="21">The sequence shown here is derived from an EMBL/GenBank/DDBJ whole genome shotgun (WGS) entry which is preliminary data.</text>
</comment>
<dbReference type="GO" id="GO:0046656">
    <property type="term" value="P:folic acid biosynthetic process"/>
    <property type="evidence" value="ECO:0007669"/>
    <property type="project" value="UniProtKB-KW"/>
</dbReference>
<dbReference type="SUPFAM" id="SSF53244">
    <property type="entry name" value="MurD-like peptide ligases, peptide-binding domain"/>
    <property type="match status" value="1"/>
</dbReference>
<sequence>MLVTDYETALAYIHSRPRLHKEANLNRMTQLLAALGNPHQGQQFIHVTGTNGKGSVVNMVSSLLVELGLKVGRYTSPFITRFNERIAIDQQPIADDDLVAVTQHVQQTIETVQQTDADFEVTEFELITAIMFTYFKQQAVDIAVIEVGIGGLYDSTNVLTPLISVITSVGLDHQALLGDTLAAIATQKAGIIKAQHPVVIGKLPAEAQTVIVETAKRLASPLAISGVDFSTTAVKTLPTWGQQLNFQNQTVTLKQLQIPLMGDYQIENAAVALETFCQYLALTQQPLDIKTLKRGLAHVSWPGRFEKVNDEPLIILDGAHNPAGVEQLVKTAKHQFKHQDIYILFGALGDKSLAGMLPQLNQLATHLVLTTVPDNPRAATQVQYAAVDNTIPFEAGWPVALTTMISELSADDVLLVTGSLYLISTIRSYFKGVS</sequence>
<dbReference type="Pfam" id="PF08245">
    <property type="entry name" value="Mur_ligase_M"/>
    <property type="match status" value="1"/>
</dbReference>
<dbReference type="GO" id="GO:0008841">
    <property type="term" value="F:dihydrofolate synthase activity"/>
    <property type="evidence" value="ECO:0007669"/>
    <property type="project" value="UniProtKB-EC"/>
</dbReference>
<proteinExistence type="inferred from homology"/>
<protein>
    <recommendedName>
        <fullName evidence="8">Dihydrofolate synthase/folylpolyglutamate synthase</fullName>
        <ecNumber evidence="6">6.3.2.12</ecNumber>
        <ecNumber evidence="7">6.3.2.17</ecNumber>
    </recommendedName>
    <alternativeName>
        <fullName evidence="15">Tetrahydrofolylpolyglutamate synthase</fullName>
    </alternativeName>
</protein>
<evidence type="ECO:0000256" key="11">
    <source>
        <dbReference type="ARBA" id="ARBA00022741"/>
    </source>
</evidence>
<evidence type="ECO:0000256" key="6">
    <source>
        <dbReference type="ARBA" id="ARBA00013023"/>
    </source>
</evidence>
<evidence type="ECO:0000259" key="20">
    <source>
        <dbReference type="Pfam" id="PF08245"/>
    </source>
</evidence>
<comment type="catalytic activity">
    <reaction evidence="16">
        <text>(6S)-5,6,7,8-tetrahydrofolyl-(gamma-L-Glu)(n) + L-glutamate + ATP = (6S)-5,6,7,8-tetrahydrofolyl-(gamma-L-Glu)(n+1) + ADP + phosphate + H(+)</text>
        <dbReference type="Rhea" id="RHEA:10580"/>
        <dbReference type="Rhea" id="RHEA-COMP:14738"/>
        <dbReference type="Rhea" id="RHEA-COMP:14740"/>
        <dbReference type="ChEBI" id="CHEBI:15378"/>
        <dbReference type="ChEBI" id="CHEBI:29985"/>
        <dbReference type="ChEBI" id="CHEBI:30616"/>
        <dbReference type="ChEBI" id="CHEBI:43474"/>
        <dbReference type="ChEBI" id="CHEBI:141005"/>
        <dbReference type="ChEBI" id="CHEBI:456216"/>
        <dbReference type="EC" id="6.3.2.17"/>
    </reaction>
</comment>
<keyword evidence="11 18" id="KW-0547">Nucleotide-binding</keyword>
<dbReference type="PANTHER" id="PTHR11136:SF0">
    <property type="entry name" value="DIHYDROFOLATE SYNTHETASE-RELATED"/>
    <property type="match status" value="1"/>
</dbReference>
<evidence type="ECO:0000256" key="17">
    <source>
        <dbReference type="ARBA" id="ARBA00049161"/>
    </source>
</evidence>
<dbReference type="GO" id="GO:0004326">
    <property type="term" value="F:tetrahydrofolylpolyglutamate synthase activity"/>
    <property type="evidence" value="ECO:0007669"/>
    <property type="project" value="UniProtKB-EC"/>
</dbReference>
<comment type="catalytic activity">
    <reaction evidence="17">
        <text>7,8-dihydropteroate + L-glutamate + ATP = 7,8-dihydrofolate + ADP + phosphate + H(+)</text>
        <dbReference type="Rhea" id="RHEA:23584"/>
        <dbReference type="ChEBI" id="CHEBI:15378"/>
        <dbReference type="ChEBI" id="CHEBI:17839"/>
        <dbReference type="ChEBI" id="CHEBI:29985"/>
        <dbReference type="ChEBI" id="CHEBI:30616"/>
        <dbReference type="ChEBI" id="CHEBI:43474"/>
        <dbReference type="ChEBI" id="CHEBI:57451"/>
        <dbReference type="ChEBI" id="CHEBI:456216"/>
        <dbReference type="EC" id="6.3.2.12"/>
    </reaction>
</comment>
<dbReference type="FunFam" id="3.40.1190.10:FF:000004">
    <property type="entry name" value="Dihydrofolate synthase/folylpolyglutamate synthase"/>
    <property type="match status" value="1"/>
</dbReference>
<dbReference type="InterPro" id="IPR018109">
    <property type="entry name" value="Folylpolyglutamate_synth_CS"/>
</dbReference>
<reference evidence="21 22" key="1">
    <citation type="submission" date="2018-02" db="EMBL/GenBank/DDBJ databases">
        <authorList>
            <person name="Rodrigo-Torres L."/>
            <person name="Arahal R. D."/>
            <person name="Lucena T."/>
        </authorList>
    </citation>
    <scope>NUCLEOTIDE SEQUENCE [LARGE SCALE GENOMIC DNA]</scope>
    <source>
        <strain evidence="21 22">CECT 9267</strain>
    </source>
</reference>
<evidence type="ECO:0000256" key="15">
    <source>
        <dbReference type="ARBA" id="ARBA00030592"/>
    </source>
</evidence>
<evidence type="ECO:0000256" key="18">
    <source>
        <dbReference type="PIRNR" id="PIRNR001563"/>
    </source>
</evidence>
<dbReference type="GeneID" id="57133708"/>
<dbReference type="PROSITE" id="PS01012">
    <property type="entry name" value="FOLYLPOLYGLU_SYNT_2"/>
    <property type="match status" value="1"/>
</dbReference>
<feature type="domain" description="Mur ligase C-terminal" evidence="19">
    <location>
        <begin position="303"/>
        <end position="419"/>
    </location>
</feature>
<dbReference type="InterPro" id="IPR036565">
    <property type="entry name" value="Mur-like_cat_sf"/>
</dbReference>
<comment type="subunit">
    <text evidence="5">Monomer.</text>
</comment>
<gene>
    <name evidence="21" type="primary">fgs_1</name>
    <name evidence="21" type="ORF">LAS9267_00295</name>
</gene>
<keyword evidence="13" id="KW-0460">Magnesium</keyword>
<name>A0A9N7IY54_LATSK</name>
<dbReference type="EC" id="6.3.2.12" evidence="6"/>
<dbReference type="Proteomes" id="UP000239650">
    <property type="component" value="Unassembled WGS sequence"/>
</dbReference>
<dbReference type="PANTHER" id="PTHR11136">
    <property type="entry name" value="FOLYLPOLYGLUTAMATE SYNTHASE-RELATED"/>
    <property type="match status" value="1"/>
</dbReference>
<evidence type="ECO:0000256" key="2">
    <source>
        <dbReference type="ARBA" id="ARBA00004799"/>
    </source>
</evidence>
<evidence type="ECO:0000256" key="10">
    <source>
        <dbReference type="ARBA" id="ARBA00022723"/>
    </source>
</evidence>
<evidence type="ECO:0000256" key="5">
    <source>
        <dbReference type="ARBA" id="ARBA00011245"/>
    </source>
</evidence>
<dbReference type="PROSITE" id="PS01011">
    <property type="entry name" value="FOLYLPOLYGLU_SYNT_1"/>
    <property type="match status" value="1"/>
</dbReference>
<comment type="pathway">
    <text evidence="3">Cofactor biosynthesis; tetrahydrofolylpolyglutamate biosynthesis.</text>
</comment>
<evidence type="ECO:0000256" key="12">
    <source>
        <dbReference type="ARBA" id="ARBA00022840"/>
    </source>
</evidence>
<evidence type="ECO:0000256" key="7">
    <source>
        <dbReference type="ARBA" id="ARBA00013025"/>
    </source>
</evidence>
<dbReference type="GO" id="GO:0005737">
    <property type="term" value="C:cytoplasm"/>
    <property type="evidence" value="ECO:0007669"/>
    <property type="project" value="TreeGrafter"/>
</dbReference>
<dbReference type="InterPro" id="IPR004101">
    <property type="entry name" value="Mur_ligase_C"/>
</dbReference>
<evidence type="ECO:0000256" key="1">
    <source>
        <dbReference type="ARBA" id="ARBA00001946"/>
    </source>
</evidence>
<evidence type="ECO:0000256" key="16">
    <source>
        <dbReference type="ARBA" id="ARBA00047493"/>
    </source>
</evidence>
<dbReference type="InterPro" id="IPR013221">
    <property type="entry name" value="Mur_ligase_cen"/>
</dbReference>
<dbReference type="Pfam" id="PF02875">
    <property type="entry name" value="Mur_ligase_C"/>
    <property type="match status" value="1"/>
</dbReference>
<dbReference type="Gene3D" id="3.40.1190.10">
    <property type="entry name" value="Mur-like, catalytic domain"/>
    <property type="match status" value="1"/>
</dbReference>
<dbReference type="GO" id="GO:0005524">
    <property type="term" value="F:ATP binding"/>
    <property type="evidence" value="ECO:0007669"/>
    <property type="project" value="UniProtKB-KW"/>
</dbReference>
<evidence type="ECO:0000256" key="14">
    <source>
        <dbReference type="ARBA" id="ARBA00022909"/>
    </source>
</evidence>
<dbReference type="InterPro" id="IPR001645">
    <property type="entry name" value="Folylpolyglutamate_synth"/>
</dbReference>
<keyword evidence="12 18" id="KW-0067">ATP-binding</keyword>
<dbReference type="InterPro" id="IPR036615">
    <property type="entry name" value="Mur_ligase_C_dom_sf"/>
</dbReference>
<evidence type="ECO:0000313" key="21">
    <source>
        <dbReference type="EMBL" id="SPE18769.1"/>
    </source>
</evidence>
<dbReference type="SUPFAM" id="SSF53623">
    <property type="entry name" value="MurD-like peptide ligases, catalytic domain"/>
    <property type="match status" value="1"/>
</dbReference>
<feature type="domain" description="Mur ligase central" evidence="20">
    <location>
        <begin position="47"/>
        <end position="273"/>
    </location>
</feature>
<keyword evidence="9 18" id="KW-0436">Ligase</keyword>
<dbReference type="RefSeq" id="WP_016265025.1">
    <property type="nucleotide sequence ID" value="NZ_BJLN01000001.1"/>
</dbReference>
<organism evidence="21 22">
    <name type="scientific">Latilactobacillus sakei</name>
    <name type="common">Lactobacillus sakei</name>
    <dbReference type="NCBI Taxonomy" id="1599"/>
    <lineage>
        <taxon>Bacteria</taxon>
        <taxon>Bacillati</taxon>
        <taxon>Bacillota</taxon>
        <taxon>Bacilli</taxon>
        <taxon>Lactobacillales</taxon>
        <taxon>Lactobacillaceae</taxon>
        <taxon>Latilactobacillus</taxon>
    </lineage>
</organism>
<evidence type="ECO:0000259" key="19">
    <source>
        <dbReference type="Pfam" id="PF02875"/>
    </source>
</evidence>
<evidence type="ECO:0000256" key="9">
    <source>
        <dbReference type="ARBA" id="ARBA00022598"/>
    </source>
</evidence>
<keyword evidence="10" id="KW-0479">Metal-binding</keyword>
<comment type="cofactor">
    <cofactor evidence="1">
        <name>Mg(2+)</name>
        <dbReference type="ChEBI" id="CHEBI:18420"/>
    </cofactor>
</comment>
<accession>A0A9N7IY54</accession>
<evidence type="ECO:0000256" key="13">
    <source>
        <dbReference type="ARBA" id="ARBA00022842"/>
    </source>
</evidence>
<evidence type="ECO:0000256" key="4">
    <source>
        <dbReference type="ARBA" id="ARBA00008276"/>
    </source>
</evidence>
<dbReference type="EMBL" id="OKRC01000001">
    <property type="protein sequence ID" value="SPE18769.1"/>
    <property type="molecule type" value="Genomic_DNA"/>
</dbReference>
<evidence type="ECO:0000256" key="8">
    <source>
        <dbReference type="ARBA" id="ARBA00019357"/>
    </source>
</evidence>
<dbReference type="AlphaFoldDB" id="A0A9N7IY54"/>
<evidence type="ECO:0000313" key="22">
    <source>
        <dbReference type="Proteomes" id="UP000239650"/>
    </source>
</evidence>
<dbReference type="GO" id="GO:0046872">
    <property type="term" value="F:metal ion binding"/>
    <property type="evidence" value="ECO:0007669"/>
    <property type="project" value="UniProtKB-KW"/>
</dbReference>
<comment type="similarity">
    <text evidence="4 18">Belongs to the folylpolyglutamate synthase family.</text>
</comment>